<keyword evidence="2" id="KW-0812">Transmembrane</keyword>
<reference evidence="4 5" key="1">
    <citation type="submission" date="2024-09" db="EMBL/GenBank/DDBJ databases">
        <authorList>
            <person name="Sun Q."/>
            <person name="Mori K."/>
        </authorList>
    </citation>
    <scope>NUCLEOTIDE SEQUENCE [LARGE SCALE GENOMIC DNA]</scope>
    <source>
        <strain evidence="4 5">JCM 11683</strain>
    </source>
</reference>
<feature type="transmembrane region" description="Helical" evidence="2">
    <location>
        <begin position="100"/>
        <end position="121"/>
    </location>
</feature>
<evidence type="ECO:0000256" key="1">
    <source>
        <dbReference type="SAM" id="MobiDB-lite"/>
    </source>
</evidence>
<evidence type="ECO:0000313" key="5">
    <source>
        <dbReference type="Proteomes" id="UP001589707"/>
    </source>
</evidence>
<dbReference type="Pfam" id="PF13349">
    <property type="entry name" value="DUF4097"/>
    <property type="match status" value="1"/>
</dbReference>
<evidence type="ECO:0000313" key="4">
    <source>
        <dbReference type="EMBL" id="MFB9775766.1"/>
    </source>
</evidence>
<gene>
    <name evidence="4" type="ORF">ACFFN1_04990</name>
</gene>
<name>A0ABV5WZY7_9MICO</name>
<evidence type="ECO:0000256" key="2">
    <source>
        <dbReference type="SAM" id="Phobius"/>
    </source>
</evidence>
<organism evidence="4 5">
    <name type="scientific">Brevibacterium otitidis</name>
    <dbReference type="NCBI Taxonomy" id="53364"/>
    <lineage>
        <taxon>Bacteria</taxon>
        <taxon>Bacillati</taxon>
        <taxon>Actinomycetota</taxon>
        <taxon>Actinomycetes</taxon>
        <taxon>Micrococcales</taxon>
        <taxon>Brevibacteriaceae</taxon>
        <taxon>Brevibacterium</taxon>
    </lineage>
</organism>
<feature type="region of interest" description="Disordered" evidence="1">
    <location>
        <begin position="385"/>
        <end position="423"/>
    </location>
</feature>
<keyword evidence="2" id="KW-1133">Transmembrane helix</keyword>
<keyword evidence="5" id="KW-1185">Reference proteome</keyword>
<feature type="domain" description="DUF4097" evidence="3">
    <location>
        <begin position="236"/>
        <end position="341"/>
    </location>
</feature>
<dbReference type="InterPro" id="IPR025164">
    <property type="entry name" value="Toastrack_DUF4097"/>
</dbReference>
<proteinExistence type="predicted"/>
<protein>
    <submittedName>
        <fullName evidence="4">DUF4097 family beta strand repeat-containing protein</fullName>
    </submittedName>
</protein>
<sequence length="423" mass="44385">MSFPQNPQHHENPQQQPDAPTRPMHPAGPAQQGPAQPGPAQPGPAQFGPAQPGGPGYNGPPQTHRPAGGRPGKHEVRVDPATAFRPENVSSSARTGIRTVVAIVAVLAIVVPLSIGSVIFAEVVRTHQYTDLQSFAPTSDELLVDMPVGRVEVVTGEVSEVEVAFEFVGTTENPSLSIDEDDQRTRISVEHAEETSRTSGHYDSFLSVTVPEKEAETMGVEVRSDLAALWLSGTFETVTASSGIGAIDASDLTTKKLSIDSGTGAISLDGRHEVVEVSSDLGAVNASDLVVTDQLSVDTESGLIDVSLDKATLPRSGVDLSTENGFIDLAVPRIGDVVETDAVGYTVSSTGSGLNEINIDSIPLSKDQTTVPLNLRSSGGDVTVVYRDLDDYDDSDDGEDADGEDADGEDADEEGDEADAHEA</sequence>
<evidence type="ECO:0000259" key="3">
    <source>
        <dbReference type="Pfam" id="PF13349"/>
    </source>
</evidence>
<comment type="caution">
    <text evidence="4">The sequence shown here is derived from an EMBL/GenBank/DDBJ whole genome shotgun (WGS) entry which is preliminary data.</text>
</comment>
<feature type="region of interest" description="Disordered" evidence="1">
    <location>
        <begin position="1"/>
        <end position="75"/>
    </location>
</feature>
<dbReference type="EMBL" id="JBHMAU010000038">
    <property type="protein sequence ID" value="MFB9775766.1"/>
    <property type="molecule type" value="Genomic_DNA"/>
</dbReference>
<dbReference type="Proteomes" id="UP001589707">
    <property type="component" value="Unassembled WGS sequence"/>
</dbReference>
<keyword evidence="2" id="KW-0472">Membrane</keyword>
<feature type="compositionally biased region" description="Low complexity" evidence="1">
    <location>
        <begin position="1"/>
        <end position="17"/>
    </location>
</feature>
<feature type="compositionally biased region" description="Acidic residues" evidence="1">
    <location>
        <begin position="390"/>
        <end position="417"/>
    </location>
</feature>
<accession>A0ABV5WZY7</accession>
<dbReference type="RefSeq" id="WP_376839177.1">
    <property type="nucleotide sequence ID" value="NZ_JBHMAU010000038.1"/>
</dbReference>